<dbReference type="GO" id="GO:0003887">
    <property type="term" value="F:DNA-directed DNA polymerase activity"/>
    <property type="evidence" value="ECO:0007669"/>
    <property type="project" value="UniProtKB-KW"/>
</dbReference>
<dbReference type="Gene3D" id="3.10.10.10">
    <property type="entry name" value="HIV Type 1 Reverse Transcriptase, subunit A, domain 1"/>
    <property type="match status" value="1"/>
</dbReference>
<evidence type="ECO:0000313" key="31">
    <source>
        <dbReference type="Proteomes" id="UP000243052"/>
    </source>
</evidence>
<evidence type="ECO:0000259" key="29">
    <source>
        <dbReference type="PROSITE" id="PS50994"/>
    </source>
</evidence>
<evidence type="ECO:0000259" key="27">
    <source>
        <dbReference type="PROSITE" id="PS50158"/>
    </source>
</evidence>
<evidence type="ECO:0000256" key="13">
    <source>
        <dbReference type="ARBA" id="ARBA00022801"/>
    </source>
</evidence>
<dbReference type="Pfam" id="PF17917">
    <property type="entry name" value="RT_RNaseH"/>
    <property type="match status" value="1"/>
</dbReference>
<evidence type="ECO:0000256" key="5">
    <source>
        <dbReference type="ARBA" id="ARBA00022490"/>
    </source>
</evidence>
<evidence type="ECO:0000256" key="8">
    <source>
        <dbReference type="ARBA" id="ARBA00022695"/>
    </source>
</evidence>
<feature type="domain" description="Integrase catalytic" evidence="29">
    <location>
        <begin position="1157"/>
        <end position="1329"/>
    </location>
</feature>
<protein>
    <recommendedName>
        <fullName evidence="4">RNA-directed DNA polymerase</fullName>
        <ecNumber evidence="4">2.7.7.49</ecNumber>
    </recommendedName>
</protein>
<dbReference type="GO" id="GO:0008270">
    <property type="term" value="F:zinc ion binding"/>
    <property type="evidence" value="ECO:0007669"/>
    <property type="project" value="UniProtKB-KW"/>
</dbReference>
<keyword evidence="19" id="KW-0238">DNA-binding</keyword>
<keyword evidence="5" id="KW-0963">Cytoplasm</keyword>
<dbReference type="Pfam" id="PF00665">
    <property type="entry name" value="rve"/>
    <property type="match status" value="1"/>
</dbReference>
<dbReference type="InterPro" id="IPR041373">
    <property type="entry name" value="RT_RNaseH"/>
</dbReference>
<keyword evidence="7" id="KW-0808">Transferase</keyword>
<dbReference type="PANTHER" id="PTHR37984:SF5">
    <property type="entry name" value="PROTEIN NYNRIN-LIKE"/>
    <property type="match status" value="1"/>
</dbReference>
<organism evidence="30 31">
    <name type="scientific">Eremothecium sinecaudum</name>
    <dbReference type="NCBI Taxonomy" id="45286"/>
    <lineage>
        <taxon>Eukaryota</taxon>
        <taxon>Fungi</taxon>
        <taxon>Dikarya</taxon>
        <taxon>Ascomycota</taxon>
        <taxon>Saccharomycotina</taxon>
        <taxon>Saccharomycetes</taxon>
        <taxon>Saccharomycetales</taxon>
        <taxon>Saccharomycetaceae</taxon>
        <taxon>Eremothecium</taxon>
    </lineage>
</organism>
<dbReference type="GO" id="GO:0015074">
    <property type="term" value="P:DNA integration"/>
    <property type="evidence" value="ECO:0007669"/>
    <property type="project" value="UniProtKB-KW"/>
</dbReference>
<keyword evidence="24" id="KW-0863">Zinc-finger</keyword>
<dbReference type="InterPro" id="IPR001584">
    <property type="entry name" value="Integrase_cat-core"/>
</dbReference>
<dbReference type="CDD" id="cd09274">
    <property type="entry name" value="RNase_HI_RT_Ty3"/>
    <property type="match status" value="1"/>
</dbReference>
<keyword evidence="15" id="KW-0694">RNA-binding</keyword>
<evidence type="ECO:0000256" key="14">
    <source>
        <dbReference type="ARBA" id="ARBA00022842"/>
    </source>
</evidence>
<dbReference type="Pfam" id="PF00098">
    <property type="entry name" value="zf-CCHC"/>
    <property type="match status" value="1"/>
</dbReference>
<feature type="region of interest" description="Disordered" evidence="26">
    <location>
        <begin position="207"/>
        <end position="245"/>
    </location>
</feature>
<dbReference type="InterPro" id="IPR041588">
    <property type="entry name" value="Integrase_H2C2"/>
</dbReference>
<dbReference type="SUPFAM" id="SSF50630">
    <property type="entry name" value="Acid proteases"/>
    <property type="match status" value="1"/>
</dbReference>
<keyword evidence="10" id="KW-0479">Metal-binding</keyword>
<dbReference type="FunFam" id="3.30.70.270:FF:000020">
    <property type="entry name" value="Transposon Tf2-6 polyprotein-like Protein"/>
    <property type="match status" value="1"/>
</dbReference>
<evidence type="ECO:0000256" key="19">
    <source>
        <dbReference type="ARBA" id="ARBA00023125"/>
    </source>
</evidence>
<feature type="coiled-coil region" evidence="25">
    <location>
        <begin position="1339"/>
        <end position="1374"/>
    </location>
</feature>
<dbReference type="Gene3D" id="1.10.340.70">
    <property type="match status" value="1"/>
</dbReference>
<feature type="region of interest" description="Disordered" evidence="26">
    <location>
        <begin position="1"/>
        <end position="26"/>
    </location>
</feature>
<keyword evidence="18" id="KW-0239">DNA-directed DNA polymerase</keyword>
<accession>A0A109UY61</accession>
<dbReference type="InterPro" id="IPR036397">
    <property type="entry name" value="RNaseH_sf"/>
</dbReference>
<dbReference type="STRING" id="45286.A0A109UY61"/>
<evidence type="ECO:0000256" key="21">
    <source>
        <dbReference type="ARBA" id="ARBA00023242"/>
    </source>
</evidence>
<evidence type="ECO:0000256" key="11">
    <source>
        <dbReference type="ARBA" id="ARBA00022750"/>
    </source>
</evidence>
<dbReference type="SUPFAM" id="SSF53098">
    <property type="entry name" value="Ribonuclease H-like"/>
    <property type="match status" value="1"/>
</dbReference>
<keyword evidence="13" id="KW-0378">Hydrolase</keyword>
<evidence type="ECO:0000256" key="17">
    <source>
        <dbReference type="ARBA" id="ARBA00022918"/>
    </source>
</evidence>
<dbReference type="InterPro" id="IPR050951">
    <property type="entry name" value="Retrovirus_Pol_polyprotein"/>
</dbReference>
<evidence type="ECO:0000256" key="23">
    <source>
        <dbReference type="ARBA" id="ARBA00025615"/>
    </source>
</evidence>
<keyword evidence="17" id="KW-0695">RNA-directed DNA polymerase</keyword>
<keyword evidence="20" id="KW-0233">DNA recombination</keyword>
<evidence type="ECO:0000256" key="9">
    <source>
        <dbReference type="ARBA" id="ARBA00022722"/>
    </source>
</evidence>
<dbReference type="Pfam" id="PF24626">
    <property type="entry name" value="SH3_Tf2-1"/>
    <property type="match status" value="1"/>
</dbReference>
<evidence type="ECO:0000256" key="7">
    <source>
        <dbReference type="ARBA" id="ARBA00022679"/>
    </source>
</evidence>
<gene>
    <name evidence="30" type="ORF">AW171_hschr74350</name>
</gene>
<feature type="region of interest" description="Disordered" evidence="26">
    <location>
        <begin position="501"/>
        <end position="532"/>
    </location>
</feature>
<dbReference type="Gene3D" id="3.30.70.270">
    <property type="match status" value="2"/>
</dbReference>
<dbReference type="OrthoDB" id="4488294at2759"/>
<evidence type="ECO:0000313" key="30">
    <source>
        <dbReference type="EMBL" id="AMD22322.1"/>
    </source>
</evidence>
<comment type="function">
    <text evidence="23">Integrase (IN) targets the VLP to the nucleus, where a subparticle preintegration complex (PIC) containing at least integrase and the newly synthesized dsDNA copy of the retrotransposon must transit the nuclear membrane. Once in the nucleus, integrase performs the integration of the dsDNA into the host genome.</text>
</comment>
<keyword evidence="11" id="KW-0064">Aspartyl protease</keyword>
<evidence type="ECO:0000256" key="6">
    <source>
        <dbReference type="ARBA" id="ARBA00022670"/>
    </source>
</evidence>
<keyword evidence="21" id="KW-0539">Nucleus</keyword>
<dbReference type="SUPFAM" id="SSF57756">
    <property type="entry name" value="Retrovirus zinc finger-like domains"/>
    <property type="match status" value="1"/>
</dbReference>
<dbReference type="Pfam" id="PF17921">
    <property type="entry name" value="Integrase_H2C2"/>
    <property type="match status" value="1"/>
</dbReference>
<dbReference type="GO" id="GO:0006310">
    <property type="term" value="P:DNA recombination"/>
    <property type="evidence" value="ECO:0007669"/>
    <property type="project" value="UniProtKB-KW"/>
</dbReference>
<evidence type="ECO:0000256" key="18">
    <source>
        <dbReference type="ARBA" id="ARBA00022932"/>
    </source>
</evidence>
<dbReference type="CDD" id="cd00303">
    <property type="entry name" value="retropepsin_like"/>
    <property type="match status" value="1"/>
</dbReference>
<sequence>MDRGTPTYGGQRRTVETSPSTDMGRHSHVAAGMFKETKMTGEDPNQLRMLLMQVKYLATRNQPEWNDDDKTMYLISHLGDNPQRSAMAYYFRIESERGSPPTFEEMVDNLSLTYNQVVSPVDKIVQLIDVAVAKNQDFAQYVHEFQLTTAELATKDLQTLVDQMMMAIFKYGLSTEAKQLLAVCPKTPKNWRMMADVIRENPATVQSMDKTATRRKTSTRGWIPASTKDKSIRSNDGKKEKREREKPLKCYTCNEEGHFSPQCPEELHLAQPMKPAKIEELTTSLENFHITGNRSKPVRLASQIQDKRIKIHKTESRELDGVQVAIKGIRGLVIPALDEGTLKPVKVLLDTGAYLSLVTDSCVRRLGITTLEVPEAWYRGIDGDLIAATTGVEFSLRYNSRTYAFVACVTPLELDVDVIVGTSTMVLMPEWIEVVTQLLQNRSNNLQRITDVSAKRSSDVTGWPREPRDTDRVEDTVTGKDEIPRRQTVKAGAAELNTVEAEPEVVSTPSGKQVQRELLEQQASPRVGSQEDWLRYKARSSGSTSSSPQESDLPPVLAEKYKDTVTDVLNNAHIQKRRVCHEIRLVEGARLPKLQPYRQTAKEKNITRTLVNELLEQGFIIPSTAPGSSPIVLVKKKDGSHRLRINYRELNKITVRDPFPLPRIDDLLACIGEAKVFSTLDLHGGYHQIPMKKEDREKTAFITSQGKFEYVVMPFGLVNATSTLARYMTELFIELPFVAVYLDVLLIYSKDEEEHITHLDIVLGRLKEQGLIAKKKKCHFNVNKVEFLGYEVSDIGIKPLTHKCEAIKLLKMPQTVKQTQRFLGLVNYYRRFIPNCSLVTRPLHRFIAGKEKWSKRQTEAVERTKALLSSEPILVKFKTYDPDAKYVLTTDASKEGVGGVLEEVDEHGKVVGVVEYFSKAFNDVQSRYPAGELQLLGIVEALRHFRYLLHGRPFQIKTDRLGLLTVKNKGKPHRRVARWLDELEEYDFTISYVKGPHNVVADVLSRDVRRFYMVEGAIIRPTLWKEDYKADPFSIAVLKTLGKKFHPVMEGNDVHLVAKYMEKLRKSEIFRQKVSMDGSVIYYENRIIVPRNKVQEVLQTYHDHFLTGGHFGIEATYSKIALYYYWPKMARDVKEYVKTCVDCQVRKRYRPNSQGKIMPLPKATERWKELSMDFLSGIPKSRQGNDMIMVVVDRFSKYAWFIPCQKTISGEQVFYLLADNIFKEKGCPNTVVSDRDVRYESAKYQELMEAYGIKLLRSTAAHPQTDGQTERVMQPLTRLLKQFAQSPNWDQHLWHVQFVYNSAYNQAIKDIPARVAYGYEPYEPCVEAGVDNGNQSLDADDLASLLEAINARIKDQLEENRIRMEVDKNDKRREVTFEPGELVLVLKKRIQEDKLYQKLAEEYAGPFKVLAKINDNAYEIDLPPQLTAHRVINVQYLKKYYPRNDRYTRLPPDSRLEARDRVNEIVSIVDYDKDEEVYECQMEQVDPGTVVLYDADDLELLPPTRKAELLEDFQKRLQEEDLPSPGDPVGTSNARRRSTSEEVEEDVVDSNRNLVETAARKKRRIRSVWKSRSNC</sequence>
<dbReference type="InterPro" id="IPR056924">
    <property type="entry name" value="SH3_Tf2-1"/>
</dbReference>
<keyword evidence="9" id="KW-0540">Nuclease</keyword>
<evidence type="ECO:0000256" key="26">
    <source>
        <dbReference type="SAM" id="MobiDB-lite"/>
    </source>
</evidence>
<evidence type="ECO:0000256" key="10">
    <source>
        <dbReference type="ARBA" id="ARBA00022723"/>
    </source>
</evidence>
<dbReference type="FunFam" id="3.10.10.10:FF:000007">
    <property type="entry name" value="Retrovirus-related Pol polyprotein from transposon 17.6-like Protein"/>
    <property type="match status" value="1"/>
</dbReference>
<comment type="function">
    <text evidence="22">Reverse transcriptase/ribonuclease H (RT) is a multifunctional enzyme that catalyzes the conversion of the retro-elements RNA genome into dsDNA within the VLP. The enzyme displays a DNA polymerase activity that can copy either DNA or RNA templates, and a ribonuclease H (RNase H) activity that cleaves the RNA strand of RNA-DNA heteroduplexes during plus-strand synthesis and hydrolyzes RNA primers. The conversion leads to a linear dsDNA copy of the retrotransposon that includes long terminal repeats (LTRs) at both ends.</text>
</comment>
<dbReference type="Proteomes" id="UP000243052">
    <property type="component" value="Chromosome vii"/>
</dbReference>
<feature type="compositionally biased region" description="Basic and acidic residues" evidence="26">
    <location>
        <begin position="227"/>
        <end position="245"/>
    </location>
</feature>
<evidence type="ECO:0000256" key="12">
    <source>
        <dbReference type="ARBA" id="ARBA00022759"/>
    </source>
</evidence>
<dbReference type="Gene3D" id="4.10.60.10">
    <property type="entry name" value="Zinc finger, CCHC-type"/>
    <property type="match status" value="1"/>
</dbReference>
<dbReference type="RefSeq" id="XP_017989318.1">
    <property type="nucleotide sequence ID" value="XM_018133519.1"/>
</dbReference>
<dbReference type="FunFam" id="1.10.340.70:FF:000001">
    <property type="entry name" value="Retrovirus-related Pol polyprotein from transposon gypsy-like Protein"/>
    <property type="match status" value="1"/>
</dbReference>
<dbReference type="GO" id="GO:0005737">
    <property type="term" value="C:cytoplasm"/>
    <property type="evidence" value="ECO:0007669"/>
    <property type="project" value="UniProtKB-SubCell"/>
</dbReference>
<keyword evidence="8" id="KW-0548">Nucleotidyltransferase</keyword>
<dbReference type="EMBL" id="CP014247">
    <property type="protein sequence ID" value="AMD22322.1"/>
    <property type="molecule type" value="Genomic_DNA"/>
</dbReference>
<comment type="subcellular location">
    <subcellularLocation>
        <location evidence="3">Cytoplasm</location>
    </subcellularLocation>
    <subcellularLocation>
        <location evidence="2">Nucleus</location>
    </subcellularLocation>
</comment>
<evidence type="ECO:0000256" key="22">
    <source>
        <dbReference type="ARBA" id="ARBA00025590"/>
    </source>
</evidence>
<keyword evidence="12" id="KW-0255">Endonuclease</keyword>
<keyword evidence="25" id="KW-0175">Coiled coil</keyword>
<keyword evidence="14" id="KW-0460">Magnesium</keyword>
<dbReference type="InterPro" id="IPR001878">
    <property type="entry name" value="Znf_CCHC"/>
</dbReference>
<keyword evidence="6" id="KW-0645">Protease</keyword>
<evidence type="ECO:0000256" key="25">
    <source>
        <dbReference type="SAM" id="Coils"/>
    </source>
</evidence>
<evidence type="ECO:0000256" key="15">
    <source>
        <dbReference type="ARBA" id="ARBA00022884"/>
    </source>
</evidence>
<dbReference type="GO" id="GO:0003677">
    <property type="term" value="F:DNA binding"/>
    <property type="evidence" value="ECO:0007669"/>
    <property type="project" value="UniProtKB-KW"/>
</dbReference>
<keyword evidence="16" id="KW-0229">DNA integration</keyword>
<dbReference type="Gene3D" id="2.40.70.10">
    <property type="entry name" value="Acid Proteases"/>
    <property type="match status" value="1"/>
</dbReference>
<feature type="domain" description="CCHC-type" evidence="27">
    <location>
        <begin position="249"/>
        <end position="265"/>
    </location>
</feature>
<feature type="region of interest" description="Disordered" evidence="26">
    <location>
        <begin position="1517"/>
        <end position="1549"/>
    </location>
</feature>
<dbReference type="Pfam" id="PF13650">
    <property type="entry name" value="Asp_protease_2"/>
    <property type="match status" value="1"/>
</dbReference>
<evidence type="ECO:0000256" key="20">
    <source>
        <dbReference type="ARBA" id="ARBA00023172"/>
    </source>
</evidence>
<dbReference type="GO" id="GO:0004190">
    <property type="term" value="F:aspartic-type endopeptidase activity"/>
    <property type="evidence" value="ECO:0007669"/>
    <property type="project" value="UniProtKB-KW"/>
</dbReference>
<keyword evidence="31" id="KW-1185">Reference proteome</keyword>
<dbReference type="PROSITE" id="PS50158">
    <property type="entry name" value="ZF_CCHC"/>
    <property type="match status" value="1"/>
</dbReference>
<dbReference type="GeneID" id="28725669"/>
<dbReference type="InterPro" id="IPR043128">
    <property type="entry name" value="Rev_trsase/Diguanyl_cyclase"/>
</dbReference>
<evidence type="ECO:0000256" key="24">
    <source>
        <dbReference type="PROSITE-ProRule" id="PRU00047"/>
    </source>
</evidence>
<comment type="catalytic activity">
    <reaction evidence="1">
        <text>Endonucleolytic cleavage to 5'-phosphomonoester.</text>
        <dbReference type="EC" id="3.1.26.4"/>
    </reaction>
</comment>
<dbReference type="GO" id="GO:0003723">
    <property type="term" value="F:RNA binding"/>
    <property type="evidence" value="ECO:0007669"/>
    <property type="project" value="UniProtKB-KW"/>
</dbReference>
<reference evidence="30 31" key="1">
    <citation type="submission" date="2016-01" db="EMBL/GenBank/DDBJ databases">
        <title>Genome sequence of the yeast Holleya sinecauda.</title>
        <authorList>
            <person name="Dietrich F.S."/>
        </authorList>
    </citation>
    <scope>NUCLEOTIDE SEQUENCE [LARGE SCALE GENOMIC DNA]</scope>
    <source>
        <strain evidence="30 31">ATCC 58844</strain>
    </source>
</reference>
<dbReference type="PANTHER" id="PTHR37984">
    <property type="entry name" value="PROTEIN CBG26694"/>
    <property type="match status" value="1"/>
</dbReference>
<dbReference type="GO" id="GO:0004523">
    <property type="term" value="F:RNA-DNA hybrid ribonuclease activity"/>
    <property type="evidence" value="ECO:0007669"/>
    <property type="project" value="UniProtKB-EC"/>
</dbReference>
<keyword evidence="24" id="KW-0862">Zinc</keyword>
<proteinExistence type="predicted"/>
<dbReference type="InterPro" id="IPR012337">
    <property type="entry name" value="RNaseH-like_sf"/>
</dbReference>
<dbReference type="EC" id="2.7.7.49" evidence="4"/>
<dbReference type="GO" id="GO:0003964">
    <property type="term" value="F:RNA-directed DNA polymerase activity"/>
    <property type="evidence" value="ECO:0007669"/>
    <property type="project" value="UniProtKB-KW"/>
</dbReference>
<dbReference type="Gene3D" id="3.30.420.10">
    <property type="entry name" value="Ribonuclease H-like superfamily/Ribonuclease H"/>
    <property type="match status" value="1"/>
</dbReference>
<dbReference type="InterPro" id="IPR021109">
    <property type="entry name" value="Peptidase_aspartic_dom_sf"/>
</dbReference>
<dbReference type="Pfam" id="PF00078">
    <property type="entry name" value="RVT_1"/>
    <property type="match status" value="1"/>
</dbReference>
<evidence type="ECO:0000259" key="28">
    <source>
        <dbReference type="PROSITE" id="PS50878"/>
    </source>
</evidence>
<dbReference type="GO" id="GO:0005634">
    <property type="term" value="C:nucleus"/>
    <property type="evidence" value="ECO:0007669"/>
    <property type="project" value="UniProtKB-SubCell"/>
</dbReference>
<dbReference type="InterPro" id="IPR000477">
    <property type="entry name" value="RT_dom"/>
</dbReference>
<dbReference type="PROSITE" id="PS50994">
    <property type="entry name" value="INTEGRASE"/>
    <property type="match status" value="1"/>
</dbReference>
<evidence type="ECO:0000256" key="1">
    <source>
        <dbReference type="ARBA" id="ARBA00000077"/>
    </source>
</evidence>
<dbReference type="InterPro" id="IPR036875">
    <property type="entry name" value="Znf_CCHC_sf"/>
</dbReference>
<dbReference type="PROSITE" id="PS50878">
    <property type="entry name" value="RT_POL"/>
    <property type="match status" value="1"/>
</dbReference>
<evidence type="ECO:0000256" key="16">
    <source>
        <dbReference type="ARBA" id="ARBA00022908"/>
    </source>
</evidence>
<evidence type="ECO:0000256" key="4">
    <source>
        <dbReference type="ARBA" id="ARBA00012493"/>
    </source>
</evidence>
<dbReference type="CDD" id="cd01647">
    <property type="entry name" value="RT_LTR"/>
    <property type="match status" value="1"/>
</dbReference>
<name>A0A109UY61_9SACH</name>
<evidence type="ECO:0000256" key="2">
    <source>
        <dbReference type="ARBA" id="ARBA00004123"/>
    </source>
</evidence>
<dbReference type="SMART" id="SM00343">
    <property type="entry name" value="ZnF_C2HC"/>
    <property type="match status" value="1"/>
</dbReference>
<dbReference type="GO" id="GO:0006508">
    <property type="term" value="P:proteolysis"/>
    <property type="evidence" value="ECO:0007669"/>
    <property type="project" value="UniProtKB-KW"/>
</dbReference>
<feature type="domain" description="Reverse transcriptase" evidence="28">
    <location>
        <begin position="615"/>
        <end position="792"/>
    </location>
</feature>
<dbReference type="SUPFAM" id="SSF56672">
    <property type="entry name" value="DNA/RNA polymerases"/>
    <property type="match status" value="1"/>
</dbReference>
<evidence type="ECO:0000256" key="3">
    <source>
        <dbReference type="ARBA" id="ARBA00004496"/>
    </source>
</evidence>
<dbReference type="InterPro" id="IPR043502">
    <property type="entry name" value="DNA/RNA_pol_sf"/>
</dbReference>